<feature type="compositionally biased region" description="Polar residues" evidence="1">
    <location>
        <begin position="524"/>
        <end position="535"/>
    </location>
</feature>
<keyword evidence="3" id="KW-1185">Reference proteome</keyword>
<sequence>MVGEKIAEKDTSLRQAISVHRSAVTLRFLATGDSYSSLQYLFRIPKQCIGQIVLDVPPLEGTASQPNPERILLGTVSRTHYRTCTGVKLAKLLRYGKCSLGQNEKREQREIPEKTPRPATSFSKIPTCENPGMTPPGIEPGSPRCAQGSSHWSESEEGRVILNGGNSADDARRGRVAVDGLPLTELTGGARALQVTLLLRTTSPPPLAQCSQLRDCKLQNPTPPQVQHDRPAPERTRFPSRQVDAAPGRQHQSGHRVSECVRACVITCYVGGRRGVRHGQSSGRDRRFQRRLLQEFRVAEPAFDTKSVKKQRLDYTSNFLWHRLVPTTPGRQAGAQVLLIAPPGGCSTLDMVRSFTKGEKGRSSMRPRPDRVPDHKFLSRDGHCASPPPPPFRPEGSQCLGRGGEEAVASPTLVARPMCGPTIVEHAAREPAPFGSPRRTMRPTPLLWRPVRPACDGGMGLSTSPGYYRHHCRRASEVVLPLPLLAVHLQEGFDVTTSDVYTNTGSRKSNPSCGPTGSKLAESSRANVQAKQTGTPESTWLTMRVGTVFVQTWERTTCDVVVVYLSWGNELPESLREKFAARNERIFAECTRGSEMASVVECRYIGAVVVVLRGGGGGKLAWFRSGLHSRWSEVVGR</sequence>
<feature type="region of interest" description="Disordered" evidence="1">
    <location>
        <begin position="357"/>
        <end position="393"/>
    </location>
</feature>
<evidence type="ECO:0000256" key="1">
    <source>
        <dbReference type="SAM" id="MobiDB-lite"/>
    </source>
</evidence>
<organism evidence="2 3">
    <name type="scientific">Dryococelus australis</name>
    <dbReference type="NCBI Taxonomy" id="614101"/>
    <lineage>
        <taxon>Eukaryota</taxon>
        <taxon>Metazoa</taxon>
        <taxon>Ecdysozoa</taxon>
        <taxon>Arthropoda</taxon>
        <taxon>Hexapoda</taxon>
        <taxon>Insecta</taxon>
        <taxon>Pterygota</taxon>
        <taxon>Neoptera</taxon>
        <taxon>Polyneoptera</taxon>
        <taxon>Phasmatodea</taxon>
        <taxon>Verophasmatodea</taxon>
        <taxon>Anareolatae</taxon>
        <taxon>Phasmatidae</taxon>
        <taxon>Eurycanthinae</taxon>
        <taxon>Dryococelus</taxon>
    </lineage>
</organism>
<name>A0ABQ9HW45_9NEOP</name>
<feature type="region of interest" description="Disordered" evidence="1">
    <location>
        <begin position="217"/>
        <end position="254"/>
    </location>
</feature>
<feature type="compositionally biased region" description="Basic and acidic residues" evidence="1">
    <location>
        <begin position="104"/>
        <end position="116"/>
    </location>
</feature>
<dbReference type="EMBL" id="JARBHB010000003">
    <property type="protein sequence ID" value="KAJ8888598.1"/>
    <property type="molecule type" value="Genomic_DNA"/>
</dbReference>
<feature type="compositionally biased region" description="Basic and acidic residues" evidence="1">
    <location>
        <begin position="357"/>
        <end position="383"/>
    </location>
</feature>
<dbReference type="Proteomes" id="UP001159363">
    <property type="component" value="Chromosome 3"/>
</dbReference>
<proteinExistence type="predicted"/>
<feature type="region of interest" description="Disordered" evidence="1">
    <location>
        <begin position="104"/>
        <end position="129"/>
    </location>
</feature>
<accession>A0ABQ9HW45</accession>
<evidence type="ECO:0000313" key="3">
    <source>
        <dbReference type="Proteomes" id="UP001159363"/>
    </source>
</evidence>
<protein>
    <submittedName>
        <fullName evidence="2">Uncharacterized protein</fullName>
    </submittedName>
</protein>
<comment type="caution">
    <text evidence="2">The sequence shown here is derived from an EMBL/GenBank/DDBJ whole genome shotgun (WGS) entry which is preliminary data.</text>
</comment>
<gene>
    <name evidence="2" type="ORF">PR048_008090</name>
</gene>
<feature type="compositionally biased region" description="Basic and acidic residues" evidence="1">
    <location>
        <begin position="227"/>
        <end position="237"/>
    </location>
</feature>
<feature type="region of interest" description="Disordered" evidence="1">
    <location>
        <begin position="502"/>
        <end position="535"/>
    </location>
</feature>
<reference evidence="2 3" key="1">
    <citation type="submission" date="2023-02" db="EMBL/GenBank/DDBJ databases">
        <title>LHISI_Scaffold_Assembly.</title>
        <authorList>
            <person name="Stuart O.P."/>
            <person name="Cleave R."/>
            <person name="Magrath M.J.L."/>
            <person name="Mikheyev A.S."/>
        </authorList>
    </citation>
    <scope>NUCLEOTIDE SEQUENCE [LARGE SCALE GENOMIC DNA]</scope>
    <source>
        <strain evidence="2">Daus_M_001</strain>
        <tissue evidence="2">Leg muscle</tissue>
    </source>
</reference>
<feature type="compositionally biased region" description="Polar residues" evidence="1">
    <location>
        <begin position="502"/>
        <end position="515"/>
    </location>
</feature>
<evidence type="ECO:0000313" key="2">
    <source>
        <dbReference type="EMBL" id="KAJ8888598.1"/>
    </source>
</evidence>